<accession>A0A329N0C7</accession>
<dbReference type="SMART" id="SM00342">
    <property type="entry name" value="HTH_ARAC"/>
    <property type="match status" value="1"/>
</dbReference>
<proteinExistence type="predicted"/>
<comment type="caution">
    <text evidence="5">The sequence shown here is derived from an EMBL/GenBank/DDBJ whole genome shotgun (WGS) entry which is preliminary data.</text>
</comment>
<dbReference type="PANTHER" id="PTHR46796">
    <property type="entry name" value="HTH-TYPE TRANSCRIPTIONAL ACTIVATOR RHAS-RELATED"/>
    <property type="match status" value="1"/>
</dbReference>
<dbReference type="RefSeq" id="WP_113029218.1">
    <property type="nucleotide sequence ID" value="NZ_QMFB01000001.1"/>
</dbReference>
<dbReference type="PROSITE" id="PS01124">
    <property type="entry name" value="HTH_ARAC_FAMILY_2"/>
    <property type="match status" value="1"/>
</dbReference>
<dbReference type="GO" id="GO:0003700">
    <property type="term" value="F:DNA-binding transcription factor activity"/>
    <property type="evidence" value="ECO:0007669"/>
    <property type="project" value="InterPro"/>
</dbReference>
<evidence type="ECO:0000313" key="6">
    <source>
        <dbReference type="Proteomes" id="UP000250369"/>
    </source>
</evidence>
<dbReference type="OrthoDB" id="241790at2"/>
<evidence type="ECO:0000256" key="1">
    <source>
        <dbReference type="ARBA" id="ARBA00023015"/>
    </source>
</evidence>
<organism evidence="5 6">
    <name type="scientific">Paenibacillus contaminans</name>
    <dbReference type="NCBI Taxonomy" id="450362"/>
    <lineage>
        <taxon>Bacteria</taxon>
        <taxon>Bacillati</taxon>
        <taxon>Bacillota</taxon>
        <taxon>Bacilli</taxon>
        <taxon>Bacillales</taxon>
        <taxon>Paenibacillaceae</taxon>
        <taxon>Paenibacillus</taxon>
    </lineage>
</organism>
<dbReference type="Proteomes" id="UP000250369">
    <property type="component" value="Unassembled WGS sequence"/>
</dbReference>
<keyword evidence="3" id="KW-0804">Transcription</keyword>
<reference evidence="5 6" key="1">
    <citation type="journal article" date="2009" name="Int. J. Syst. Evol. Microbiol.">
        <title>Paenibacillus contaminans sp. nov., isolated from a contaminated laboratory plate.</title>
        <authorList>
            <person name="Chou J.H."/>
            <person name="Lee J.H."/>
            <person name="Lin M.C."/>
            <person name="Chang P.S."/>
            <person name="Arun A.B."/>
            <person name="Young C.C."/>
            <person name="Chen W.M."/>
        </authorList>
    </citation>
    <scope>NUCLEOTIDE SEQUENCE [LARGE SCALE GENOMIC DNA]</scope>
    <source>
        <strain evidence="5 6">CKOBP-6</strain>
    </source>
</reference>
<keyword evidence="6" id="KW-1185">Reference proteome</keyword>
<dbReference type="AlphaFoldDB" id="A0A329N0C7"/>
<feature type="domain" description="HTH araC/xylS-type" evidence="4">
    <location>
        <begin position="176"/>
        <end position="274"/>
    </location>
</feature>
<evidence type="ECO:0000313" key="5">
    <source>
        <dbReference type="EMBL" id="RAV23107.1"/>
    </source>
</evidence>
<name>A0A329N0C7_9BACL</name>
<keyword evidence="2" id="KW-0238">DNA-binding</keyword>
<dbReference type="SUPFAM" id="SSF46689">
    <property type="entry name" value="Homeodomain-like"/>
    <property type="match status" value="1"/>
</dbReference>
<dbReference type="InterPro" id="IPR050204">
    <property type="entry name" value="AraC_XylS_family_regulators"/>
</dbReference>
<dbReference type="Gene3D" id="1.10.10.60">
    <property type="entry name" value="Homeodomain-like"/>
    <property type="match status" value="1"/>
</dbReference>
<gene>
    <name evidence="5" type="ORF">DQG23_02625</name>
</gene>
<dbReference type="InterPro" id="IPR009057">
    <property type="entry name" value="Homeodomain-like_sf"/>
</dbReference>
<evidence type="ECO:0000256" key="2">
    <source>
        <dbReference type="ARBA" id="ARBA00023125"/>
    </source>
</evidence>
<dbReference type="GO" id="GO:0043565">
    <property type="term" value="F:sequence-specific DNA binding"/>
    <property type="evidence" value="ECO:0007669"/>
    <property type="project" value="InterPro"/>
</dbReference>
<evidence type="ECO:0000256" key="3">
    <source>
        <dbReference type="ARBA" id="ARBA00023163"/>
    </source>
</evidence>
<evidence type="ECO:0000259" key="4">
    <source>
        <dbReference type="PROSITE" id="PS01124"/>
    </source>
</evidence>
<keyword evidence="1" id="KW-0805">Transcription regulation</keyword>
<dbReference type="InterPro" id="IPR018060">
    <property type="entry name" value="HTH_AraC"/>
</dbReference>
<sequence length="281" mass="31868">MWGADLFEIRIHHLEVGRGFCPDGWVHEKTVPFGIIAQATCGTYELQTESGTYVVTGSEAFLTPPHLPLRIKHIADAATGVMTMRYVHFQFYLMDTFDLFHLYELPHKCNPEKGQQFGELIEKLLALRDTIPSGAASITAIVTKNELAYRLLSLLLELAKPSENSASLLSAAQELQPVLAFIRDHWFEPIDIDLLLSKFAGSRSILFQLFRKQFQQTPMEYVKSVRLNEAYRKLCTSDTPVAEIALTSGFVNSFHFSREFKGKFQMTPTAARKANKLWMSM</sequence>
<protein>
    <recommendedName>
        <fullName evidence="4">HTH araC/xylS-type domain-containing protein</fullName>
    </recommendedName>
</protein>
<dbReference type="EMBL" id="QMFB01000001">
    <property type="protein sequence ID" value="RAV23107.1"/>
    <property type="molecule type" value="Genomic_DNA"/>
</dbReference>
<dbReference type="Pfam" id="PF12833">
    <property type="entry name" value="HTH_18"/>
    <property type="match status" value="1"/>
</dbReference>